<sequence length="70" mass="8148">LDMLTVVPPADVDPLGLQFVERTIRRRCREEGASYSTCHWALFWAYVGRTWLTLFPVDIWNVHGMDLQVV</sequence>
<organism evidence="1 2">
    <name type="scientific">Phytophthora sojae (strain P6497)</name>
    <name type="common">Soybean stem and root rot agent</name>
    <name type="synonym">Phytophthora megasperma f. sp. glycines</name>
    <dbReference type="NCBI Taxonomy" id="1094619"/>
    <lineage>
        <taxon>Eukaryota</taxon>
        <taxon>Sar</taxon>
        <taxon>Stramenopiles</taxon>
        <taxon>Oomycota</taxon>
        <taxon>Peronosporomycetes</taxon>
        <taxon>Peronosporales</taxon>
        <taxon>Peronosporaceae</taxon>
        <taxon>Phytophthora</taxon>
    </lineage>
</organism>
<dbReference type="Proteomes" id="UP000002640">
    <property type="component" value="Unassembled WGS sequence"/>
</dbReference>
<dbReference type="KEGG" id="psoj:PHYSODRAFT_405182"/>
<dbReference type="EMBL" id="JH159153">
    <property type="protein sequence ID" value="EGZ22627.1"/>
    <property type="molecule type" value="Genomic_DNA"/>
</dbReference>
<dbReference type="InParanoid" id="G4Z9J5"/>
<dbReference type="OMA" id="QRTWIDG"/>
<gene>
    <name evidence="1" type="ORF">PHYSODRAFT_405182</name>
</gene>
<evidence type="ECO:0000313" key="1">
    <source>
        <dbReference type="EMBL" id="EGZ22627.1"/>
    </source>
</evidence>
<accession>G4Z9J5</accession>
<dbReference type="RefSeq" id="XP_009525344.1">
    <property type="nucleotide sequence ID" value="XM_009527049.1"/>
</dbReference>
<dbReference type="AlphaFoldDB" id="G4Z9J5"/>
<protein>
    <submittedName>
        <fullName evidence="1">Uncharacterized protein</fullName>
    </submittedName>
</protein>
<keyword evidence="2" id="KW-1185">Reference proteome</keyword>
<name>G4Z9J5_PHYSP</name>
<proteinExistence type="predicted"/>
<dbReference type="GeneID" id="20651411"/>
<evidence type="ECO:0000313" key="2">
    <source>
        <dbReference type="Proteomes" id="UP000002640"/>
    </source>
</evidence>
<feature type="non-terminal residue" evidence="1">
    <location>
        <position position="70"/>
    </location>
</feature>
<reference evidence="1 2" key="1">
    <citation type="journal article" date="2006" name="Science">
        <title>Phytophthora genome sequences uncover evolutionary origins and mechanisms of pathogenesis.</title>
        <authorList>
            <person name="Tyler B.M."/>
            <person name="Tripathy S."/>
            <person name="Zhang X."/>
            <person name="Dehal P."/>
            <person name="Jiang R.H."/>
            <person name="Aerts A."/>
            <person name="Arredondo F.D."/>
            <person name="Baxter L."/>
            <person name="Bensasson D."/>
            <person name="Beynon J.L."/>
            <person name="Chapman J."/>
            <person name="Damasceno C.M."/>
            <person name="Dorrance A.E."/>
            <person name="Dou D."/>
            <person name="Dickerman A.W."/>
            <person name="Dubchak I.L."/>
            <person name="Garbelotto M."/>
            <person name="Gijzen M."/>
            <person name="Gordon S.G."/>
            <person name="Govers F."/>
            <person name="Grunwald N.J."/>
            <person name="Huang W."/>
            <person name="Ivors K.L."/>
            <person name="Jones R.W."/>
            <person name="Kamoun S."/>
            <person name="Krampis K."/>
            <person name="Lamour K.H."/>
            <person name="Lee M.K."/>
            <person name="McDonald W.H."/>
            <person name="Medina M."/>
            <person name="Meijer H.J."/>
            <person name="Nordberg E.K."/>
            <person name="Maclean D.J."/>
            <person name="Ospina-Giraldo M.D."/>
            <person name="Morris P.F."/>
            <person name="Phuntumart V."/>
            <person name="Putnam N.H."/>
            <person name="Rash S."/>
            <person name="Rose J.K."/>
            <person name="Sakihama Y."/>
            <person name="Salamov A.A."/>
            <person name="Savidor A."/>
            <person name="Scheuring C.F."/>
            <person name="Smith B.M."/>
            <person name="Sobral B.W."/>
            <person name="Terry A."/>
            <person name="Torto-Alalibo T.A."/>
            <person name="Win J."/>
            <person name="Xu Z."/>
            <person name="Zhang H."/>
            <person name="Grigoriev I.V."/>
            <person name="Rokhsar D.S."/>
            <person name="Boore J.L."/>
        </authorList>
    </citation>
    <scope>NUCLEOTIDE SEQUENCE [LARGE SCALE GENOMIC DNA]</scope>
    <source>
        <strain evidence="1 2">P6497</strain>
    </source>
</reference>
<feature type="non-terminal residue" evidence="1">
    <location>
        <position position="1"/>
    </location>
</feature>